<evidence type="ECO:0000256" key="1">
    <source>
        <dbReference type="ARBA" id="ARBA00006484"/>
    </source>
</evidence>
<dbReference type="SUPFAM" id="SSF51735">
    <property type="entry name" value="NAD(P)-binding Rossmann-fold domains"/>
    <property type="match status" value="1"/>
</dbReference>
<comment type="caution">
    <text evidence="5">The sequence shown here is derived from an EMBL/GenBank/DDBJ whole genome shotgun (WGS) entry which is preliminary data.</text>
</comment>
<keyword evidence="3" id="KW-0560">Oxidoreductase</keyword>
<dbReference type="EMBL" id="JAQQAF010000002">
    <property type="protein sequence ID" value="KAJ8506275.1"/>
    <property type="molecule type" value="Genomic_DNA"/>
</dbReference>
<evidence type="ECO:0000256" key="3">
    <source>
        <dbReference type="ARBA" id="ARBA00023002"/>
    </source>
</evidence>
<name>A0AAV8RGM8_ENSVE</name>
<sequence>MEGATTQERIRSLRVALVTGANKGIGLETCRQLLSKGATVILTARDEQRGLAAVRNLQASGFIHDQFGKLDVLVNNAAVHGVGLDTQILGPSNEAPDNLTDLRNAIIETYDLAEECLNTNYYGTKRVTEALLPLLQSSQSPRIVNLSSLYGKLRYIPDDKIKEEMRNVDVLSEDRLDELLQSFLNDFKGGKLKENGWPTRISAYMVSKVAVSAYTRILAKKYPKFCINCVDPGFVKTDINYNFGELPVEVGAQGPVFLAMLPDGSPSGHFYDLEEMSSFE</sequence>
<dbReference type="PRINTS" id="PR00081">
    <property type="entry name" value="GDHRDH"/>
</dbReference>
<dbReference type="AlphaFoldDB" id="A0AAV8RGM8"/>
<dbReference type="Pfam" id="PF00106">
    <property type="entry name" value="adh_short"/>
    <property type="match status" value="1"/>
</dbReference>
<evidence type="ECO:0000313" key="5">
    <source>
        <dbReference type="EMBL" id="KAJ8506275.1"/>
    </source>
</evidence>
<dbReference type="PANTHER" id="PTHR43490:SF98">
    <property type="entry name" value="OS02G0640600 PROTEIN"/>
    <property type="match status" value="1"/>
</dbReference>
<dbReference type="InterPro" id="IPR002347">
    <property type="entry name" value="SDR_fam"/>
</dbReference>
<comment type="similarity">
    <text evidence="1 4">Belongs to the short-chain dehydrogenases/reductases (SDR) family.</text>
</comment>
<reference evidence="5 6" key="1">
    <citation type="submission" date="2022-12" db="EMBL/GenBank/DDBJ databases">
        <title>Chromosome-scale assembly of the Ensete ventricosum genome.</title>
        <authorList>
            <person name="Dussert Y."/>
            <person name="Stocks J."/>
            <person name="Wendawek A."/>
            <person name="Woldeyes F."/>
            <person name="Nichols R.A."/>
            <person name="Borrell J.S."/>
        </authorList>
    </citation>
    <scope>NUCLEOTIDE SEQUENCE [LARGE SCALE GENOMIC DNA]</scope>
    <source>
        <strain evidence="6">cv. Maze</strain>
        <tissue evidence="5">Seeds</tissue>
    </source>
</reference>
<dbReference type="Proteomes" id="UP001222027">
    <property type="component" value="Unassembled WGS sequence"/>
</dbReference>
<dbReference type="PRINTS" id="PR00080">
    <property type="entry name" value="SDRFAMILY"/>
</dbReference>
<evidence type="ECO:0000313" key="6">
    <source>
        <dbReference type="Proteomes" id="UP001222027"/>
    </source>
</evidence>
<accession>A0AAV8RGM8</accession>
<keyword evidence="6" id="KW-1185">Reference proteome</keyword>
<protein>
    <recommendedName>
        <fullName evidence="7">(+)-neomenthol dehydrogenase</fullName>
    </recommendedName>
</protein>
<dbReference type="GO" id="GO:0016491">
    <property type="term" value="F:oxidoreductase activity"/>
    <property type="evidence" value="ECO:0007669"/>
    <property type="project" value="UniProtKB-KW"/>
</dbReference>
<evidence type="ECO:0000256" key="2">
    <source>
        <dbReference type="ARBA" id="ARBA00022857"/>
    </source>
</evidence>
<keyword evidence="2" id="KW-0521">NADP</keyword>
<proteinExistence type="inferred from homology"/>
<dbReference type="PANTHER" id="PTHR43490">
    <property type="entry name" value="(+)-NEOMENTHOL DEHYDROGENASE"/>
    <property type="match status" value="1"/>
</dbReference>
<evidence type="ECO:0000256" key="4">
    <source>
        <dbReference type="RuleBase" id="RU000363"/>
    </source>
</evidence>
<gene>
    <name evidence="5" type="ORF">OPV22_007161</name>
</gene>
<dbReference type="InterPro" id="IPR036291">
    <property type="entry name" value="NAD(P)-bd_dom_sf"/>
</dbReference>
<evidence type="ECO:0008006" key="7">
    <source>
        <dbReference type="Google" id="ProtNLM"/>
    </source>
</evidence>
<organism evidence="5 6">
    <name type="scientific">Ensete ventricosum</name>
    <name type="common">Abyssinian banana</name>
    <name type="synonym">Musa ensete</name>
    <dbReference type="NCBI Taxonomy" id="4639"/>
    <lineage>
        <taxon>Eukaryota</taxon>
        <taxon>Viridiplantae</taxon>
        <taxon>Streptophyta</taxon>
        <taxon>Embryophyta</taxon>
        <taxon>Tracheophyta</taxon>
        <taxon>Spermatophyta</taxon>
        <taxon>Magnoliopsida</taxon>
        <taxon>Liliopsida</taxon>
        <taxon>Zingiberales</taxon>
        <taxon>Musaceae</taxon>
        <taxon>Ensete</taxon>
    </lineage>
</organism>
<dbReference type="Gene3D" id="3.40.50.720">
    <property type="entry name" value="NAD(P)-binding Rossmann-like Domain"/>
    <property type="match status" value="2"/>
</dbReference>
<dbReference type="GO" id="GO:0016020">
    <property type="term" value="C:membrane"/>
    <property type="evidence" value="ECO:0007669"/>
    <property type="project" value="TreeGrafter"/>
</dbReference>